<protein>
    <submittedName>
        <fullName evidence="2">Uncharacterized protein</fullName>
    </submittedName>
</protein>
<feature type="transmembrane region" description="Helical" evidence="1">
    <location>
        <begin position="135"/>
        <end position="154"/>
    </location>
</feature>
<name>A0ABT9V9J4_9BACL</name>
<feature type="transmembrane region" description="Helical" evidence="1">
    <location>
        <begin position="105"/>
        <end position="123"/>
    </location>
</feature>
<keyword evidence="1" id="KW-1133">Transmembrane helix</keyword>
<organism evidence="2 3">
    <name type="scientific">Anoxybacillus andreesenii</name>
    <dbReference type="NCBI Taxonomy" id="1325932"/>
    <lineage>
        <taxon>Bacteria</taxon>
        <taxon>Bacillati</taxon>
        <taxon>Bacillota</taxon>
        <taxon>Bacilli</taxon>
        <taxon>Bacillales</taxon>
        <taxon>Anoxybacillaceae</taxon>
        <taxon>Anoxybacillus</taxon>
    </lineage>
</organism>
<comment type="caution">
    <text evidence="2">The sequence shown here is derived from an EMBL/GenBank/DDBJ whole genome shotgun (WGS) entry which is preliminary data.</text>
</comment>
<dbReference type="Proteomes" id="UP001231362">
    <property type="component" value="Unassembled WGS sequence"/>
</dbReference>
<feature type="transmembrane region" description="Helical" evidence="1">
    <location>
        <begin position="166"/>
        <end position="183"/>
    </location>
</feature>
<evidence type="ECO:0000313" key="3">
    <source>
        <dbReference type="Proteomes" id="UP001231362"/>
    </source>
</evidence>
<accession>A0ABT9V9J4</accession>
<keyword evidence="3" id="KW-1185">Reference proteome</keyword>
<reference evidence="2 3" key="1">
    <citation type="submission" date="2023-07" db="EMBL/GenBank/DDBJ databases">
        <title>Genomic Encyclopedia of Type Strains, Phase IV (KMG-IV): sequencing the most valuable type-strain genomes for metagenomic binning, comparative biology and taxonomic classification.</title>
        <authorList>
            <person name="Goeker M."/>
        </authorList>
    </citation>
    <scope>NUCLEOTIDE SEQUENCE [LARGE SCALE GENOMIC DNA]</scope>
    <source>
        <strain evidence="2 3">DSM 23948</strain>
    </source>
</reference>
<keyword evidence="1" id="KW-0812">Transmembrane</keyword>
<sequence length="184" mass="20554">MQYFKMLLISLLAIFIISLVTIENNFASADDDFEEKYENHWEKHDHGDEAYEDIGEMVGWGTIIAMGAAAIIFPIRKSAKQILKNYPASKKFYIPFSKFFGKNHLLIGTIALALSMLHGVFMYLSEGALESEGVIGLGAFILMVLAAIFGTVLYKNKKVKSLRTTHIVLMAFAFLIGIVHIITS</sequence>
<gene>
    <name evidence="2" type="ORF">J2S07_003949</name>
</gene>
<evidence type="ECO:0000256" key="1">
    <source>
        <dbReference type="SAM" id="Phobius"/>
    </source>
</evidence>
<evidence type="ECO:0000313" key="2">
    <source>
        <dbReference type="EMBL" id="MDQ0157604.1"/>
    </source>
</evidence>
<dbReference type="EMBL" id="JAUSTU010000032">
    <property type="protein sequence ID" value="MDQ0157604.1"/>
    <property type="molecule type" value="Genomic_DNA"/>
</dbReference>
<feature type="transmembrane region" description="Helical" evidence="1">
    <location>
        <begin position="57"/>
        <end position="75"/>
    </location>
</feature>
<dbReference type="RefSeq" id="WP_307152057.1">
    <property type="nucleotide sequence ID" value="NZ_JAUSTU010000032.1"/>
</dbReference>
<keyword evidence="1" id="KW-0472">Membrane</keyword>
<proteinExistence type="predicted"/>